<feature type="signal peptide" evidence="1">
    <location>
        <begin position="1"/>
        <end position="31"/>
    </location>
</feature>
<dbReference type="Proteomes" id="UP001456524">
    <property type="component" value="Unassembled WGS sequence"/>
</dbReference>
<keyword evidence="3" id="KW-1185">Reference proteome</keyword>
<feature type="chain" id="PRO_5047089504" description="Secreted protein" evidence="1">
    <location>
        <begin position="32"/>
        <end position="146"/>
    </location>
</feature>
<evidence type="ECO:0008006" key="4">
    <source>
        <dbReference type="Google" id="ProtNLM"/>
    </source>
</evidence>
<accession>A0ABR1Y691</accession>
<gene>
    <name evidence="2" type="ORF">IWX90DRAFT_19217</name>
</gene>
<evidence type="ECO:0000256" key="1">
    <source>
        <dbReference type="SAM" id="SignalP"/>
    </source>
</evidence>
<evidence type="ECO:0000313" key="2">
    <source>
        <dbReference type="EMBL" id="KAK8177427.1"/>
    </source>
</evidence>
<comment type="caution">
    <text evidence="2">The sequence shown here is derived from an EMBL/GenBank/DDBJ whole genome shotgun (WGS) entry which is preliminary data.</text>
</comment>
<dbReference type="EMBL" id="JBBWUH010000001">
    <property type="protein sequence ID" value="KAK8177427.1"/>
    <property type="molecule type" value="Genomic_DNA"/>
</dbReference>
<organism evidence="2 3">
    <name type="scientific">Phyllosticta citrichinensis</name>
    <dbReference type="NCBI Taxonomy" id="1130410"/>
    <lineage>
        <taxon>Eukaryota</taxon>
        <taxon>Fungi</taxon>
        <taxon>Dikarya</taxon>
        <taxon>Ascomycota</taxon>
        <taxon>Pezizomycotina</taxon>
        <taxon>Dothideomycetes</taxon>
        <taxon>Dothideomycetes incertae sedis</taxon>
        <taxon>Botryosphaeriales</taxon>
        <taxon>Phyllostictaceae</taxon>
        <taxon>Phyllosticta</taxon>
    </lineage>
</organism>
<reference evidence="2 3" key="1">
    <citation type="journal article" date="2022" name="G3 (Bethesda)">
        <title>Enemy or ally: a genomic approach to elucidate the lifestyle of Phyllosticta citrichinaensis.</title>
        <authorList>
            <person name="Buijs V.A."/>
            <person name="Groenewald J.Z."/>
            <person name="Haridas S."/>
            <person name="LaButti K.M."/>
            <person name="Lipzen A."/>
            <person name="Martin F.M."/>
            <person name="Barry K."/>
            <person name="Grigoriev I.V."/>
            <person name="Crous P.W."/>
            <person name="Seidl M.F."/>
        </authorList>
    </citation>
    <scope>NUCLEOTIDE SEQUENCE [LARGE SCALE GENOMIC DNA]</scope>
    <source>
        <strain evidence="2 3">CBS 129764</strain>
    </source>
</reference>
<keyword evidence="1" id="KW-0732">Signal</keyword>
<sequence>MCVTCSSFFSSVLFVVFVWTLDSMFVNPSTASGDLFAPPWLENRSVSQFSSAPGVGPSTTRQLTATDLQTPRRPLFVSFRLHRLVSSRFAEATLLLLVAQQQPRNPSLSPLFCRPAGPPTARQPTRTRRRLRLRVRGMAVALLAVV</sequence>
<evidence type="ECO:0000313" key="3">
    <source>
        <dbReference type="Proteomes" id="UP001456524"/>
    </source>
</evidence>
<protein>
    <recommendedName>
        <fullName evidence="4">Secreted protein</fullName>
    </recommendedName>
</protein>
<name>A0ABR1Y691_9PEZI</name>
<proteinExistence type="predicted"/>